<dbReference type="Proteomes" id="UP000001064">
    <property type="component" value="Unassembled WGS sequence"/>
</dbReference>
<evidence type="ECO:0000313" key="2">
    <source>
        <dbReference type="Proteomes" id="UP000001064"/>
    </source>
</evidence>
<proteinExistence type="predicted"/>
<dbReference type="RefSeq" id="XP_003284148.1">
    <property type="nucleotide sequence ID" value="XM_003284100.1"/>
</dbReference>
<accession>F0Z9Q0</accession>
<dbReference type="GeneID" id="10510053"/>
<dbReference type="PANTHER" id="PTHR32142">
    <property type="entry name" value="B BOX-TYPE DOMAIN-CONTAINING PROTEIN-RELATED"/>
    <property type="match status" value="1"/>
</dbReference>
<dbReference type="PANTHER" id="PTHR32142:SF55">
    <property type="entry name" value="ANKYRIN REPEAT-CONTAINING PROTEIN-RELATED"/>
    <property type="match status" value="1"/>
</dbReference>
<dbReference type="VEuPathDB" id="AmoebaDB:DICPUDRAFT_27133"/>
<dbReference type="EMBL" id="GL870959">
    <property type="protein sequence ID" value="EGC39360.1"/>
    <property type="molecule type" value="Genomic_DNA"/>
</dbReference>
<name>F0Z9Q0_DICPU</name>
<dbReference type="KEGG" id="dpp:DICPUDRAFT_27133"/>
<gene>
    <name evidence="1" type="ORF">DICPUDRAFT_27133</name>
</gene>
<sequence length="79" mass="9772">MNNSNNNNYNDELFFRVWRNQYLFRLIFHFIHTVEWVKPVNIKDNGFSFRKKFKNITIIEDMINKNLFQLLKCKLEAKE</sequence>
<feature type="non-terminal residue" evidence="1">
    <location>
        <position position="79"/>
    </location>
</feature>
<dbReference type="InParanoid" id="F0Z9Q0"/>
<organism evidence="1 2">
    <name type="scientific">Dictyostelium purpureum</name>
    <name type="common">Slime mold</name>
    <dbReference type="NCBI Taxonomy" id="5786"/>
    <lineage>
        <taxon>Eukaryota</taxon>
        <taxon>Amoebozoa</taxon>
        <taxon>Evosea</taxon>
        <taxon>Eumycetozoa</taxon>
        <taxon>Dictyostelia</taxon>
        <taxon>Dictyosteliales</taxon>
        <taxon>Dictyosteliaceae</taxon>
        <taxon>Dictyostelium</taxon>
    </lineage>
</organism>
<protein>
    <submittedName>
        <fullName evidence="1">Uncharacterized protein</fullName>
    </submittedName>
</protein>
<reference evidence="2" key="1">
    <citation type="journal article" date="2011" name="Genome Biol.">
        <title>Comparative genomics of the social amoebae Dictyostelium discoideum and Dictyostelium purpureum.</title>
        <authorList>
            <consortium name="US DOE Joint Genome Institute (JGI-PGF)"/>
            <person name="Sucgang R."/>
            <person name="Kuo A."/>
            <person name="Tian X."/>
            <person name="Salerno W."/>
            <person name="Parikh A."/>
            <person name="Feasley C.L."/>
            <person name="Dalin E."/>
            <person name="Tu H."/>
            <person name="Huang E."/>
            <person name="Barry K."/>
            <person name="Lindquist E."/>
            <person name="Shapiro H."/>
            <person name="Bruce D."/>
            <person name="Schmutz J."/>
            <person name="Salamov A."/>
            <person name="Fey P."/>
            <person name="Gaudet P."/>
            <person name="Anjard C."/>
            <person name="Babu M.M."/>
            <person name="Basu S."/>
            <person name="Bushmanova Y."/>
            <person name="van der Wel H."/>
            <person name="Katoh-Kurasawa M."/>
            <person name="Dinh C."/>
            <person name="Coutinho P.M."/>
            <person name="Saito T."/>
            <person name="Elias M."/>
            <person name="Schaap P."/>
            <person name="Kay R.R."/>
            <person name="Henrissat B."/>
            <person name="Eichinger L."/>
            <person name="Rivero F."/>
            <person name="Putnam N.H."/>
            <person name="West C.M."/>
            <person name="Loomis W.F."/>
            <person name="Chisholm R.L."/>
            <person name="Shaulsky G."/>
            <person name="Strassmann J.E."/>
            <person name="Queller D.C."/>
            <person name="Kuspa A."/>
            <person name="Grigoriev I.V."/>
        </authorList>
    </citation>
    <scope>NUCLEOTIDE SEQUENCE [LARGE SCALE GENOMIC DNA]</scope>
    <source>
        <strain evidence="2">QSDP1</strain>
    </source>
</reference>
<keyword evidence="2" id="KW-1185">Reference proteome</keyword>
<dbReference type="AlphaFoldDB" id="F0Z9Q0"/>
<evidence type="ECO:0000313" key="1">
    <source>
        <dbReference type="EMBL" id="EGC39360.1"/>
    </source>
</evidence>